<dbReference type="Proteomes" id="UP001108029">
    <property type="component" value="Unassembled WGS sequence"/>
</dbReference>
<name>A0A9Q3VXF4_9ACTN</name>
<dbReference type="InterPro" id="IPR046335">
    <property type="entry name" value="LacI/GalR-like_sensor"/>
</dbReference>
<dbReference type="InterPro" id="IPR000843">
    <property type="entry name" value="HTH_LacI"/>
</dbReference>
<evidence type="ECO:0000313" key="7">
    <source>
        <dbReference type="Proteomes" id="UP001108029"/>
    </source>
</evidence>
<evidence type="ECO:0000313" key="6">
    <source>
        <dbReference type="EMBL" id="MCD9878725.1"/>
    </source>
</evidence>
<protein>
    <submittedName>
        <fullName evidence="6">LacI family DNA-binding transcriptional regulator</fullName>
    </submittedName>
</protein>
<dbReference type="SMART" id="SM00354">
    <property type="entry name" value="HTH_LACI"/>
    <property type="match status" value="1"/>
</dbReference>
<keyword evidence="7" id="KW-1185">Reference proteome</keyword>
<dbReference type="RefSeq" id="WP_232652933.1">
    <property type="nucleotide sequence ID" value="NZ_JAJSBI010000023.1"/>
</dbReference>
<dbReference type="PANTHER" id="PTHR30146:SF109">
    <property type="entry name" value="HTH-TYPE TRANSCRIPTIONAL REGULATOR GALS"/>
    <property type="match status" value="1"/>
</dbReference>
<dbReference type="EMBL" id="JAJSBI010000023">
    <property type="protein sequence ID" value="MCD9878725.1"/>
    <property type="molecule type" value="Genomic_DNA"/>
</dbReference>
<dbReference type="Gene3D" id="1.10.260.40">
    <property type="entry name" value="lambda repressor-like DNA-binding domains"/>
    <property type="match status" value="1"/>
</dbReference>
<evidence type="ECO:0000256" key="1">
    <source>
        <dbReference type="ARBA" id="ARBA00023015"/>
    </source>
</evidence>
<dbReference type="PROSITE" id="PS50932">
    <property type="entry name" value="HTH_LACI_2"/>
    <property type="match status" value="1"/>
</dbReference>
<reference evidence="6" key="1">
    <citation type="submission" date="2021-12" db="EMBL/GenBank/DDBJ databases">
        <authorList>
            <person name="Lee J.-H."/>
            <person name="Kim S.-B."/>
        </authorList>
    </citation>
    <scope>NUCLEOTIDE SEQUENCE</scope>
    <source>
        <strain evidence="6">NR30</strain>
    </source>
</reference>
<gene>
    <name evidence="6" type="ORF">LJ657_35000</name>
</gene>
<evidence type="ECO:0000256" key="3">
    <source>
        <dbReference type="ARBA" id="ARBA00023163"/>
    </source>
</evidence>
<feature type="domain" description="HTH lacI-type" evidence="5">
    <location>
        <begin position="14"/>
        <end position="68"/>
    </location>
</feature>
<accession>A0A9Q3VXF4</accession>
<comment type="caution">
    <text evidence="6">The sequence shown here is derived from an EMBL/GenBank/DDBJ whole genome shotgun (WGS) entry which is preliminary data.</text>
</comment>
<dbReference type="InterPro" id="IPR010982">
    <property type="entry name" value="Lambda_DNA-bd_dom_sf"/>
</dbReference>
<evidence type="ECO:0000256" key="2">
    <source>
        <dbReference type="ARBA" id="ARBA00023125"/>
    </source>
</evidence>
<dbReference type="Pfam" id="PF13377">
    <property type="entry name" value="Peripla_BP_3"/>
    <property type="match status" value="1"/>
</dbReference>
<dbReference type="PANTHER" id="PTHR30146">
    <property type="entry name" value="LACI-RELATED TRANSCRIPTIONAL REPRESSOR"/>
    <property type="match status" value="1"/>
</dbReference>
<keyword evidence="2 6" id="KW-0238">DNA-binding</keyword>
<dbReference type="InterPro" id="IPR028082">
    <property type="entry name" value="Peripla_BP_I"/>
</dbReference>
<evidence type="ECO:0000256" key="4">
    <source>
        <dbReference type="SAM" id="MobiDB-lite"/>
    </source>
</evidence>
<dbReference type="SUPFAM" id="SSF47413">
    <property type="entry name" value="lambda repressor-like DNA-binding domains"/>
    <property type="match status" value="1"/>
</dbReference>
<sequence>MTRGTGRGAGSAAVRSVDVARLAGVSQKTVSRVFNDEPYVSADVRRRVLDAAERLGYRRNNAARALASGRTHSIGVVTLGTALYGPASLLMGVERVVRDTGYALRVVNTMEGDPAGVAGAMDSLLDQGVDGIVISEPIDEQGHGGELSLRLDVPVLVIAAPPSVTAPMVLTAGGGVDLMARTATEHLLDLGHLTVHHLAGPQRWYAARDRMKGWQAALTAQGRDIPPVVVGDWSAASGYEAGRQLAEDGGVTAVFAANDDMAIGLIRALTEAGRRVPEDVSVVGFDDIPVAAYVTPPLTTVRQPFDAVAQEGLKRLVHAIENPQAEPLPPSGPTVDLIVRASTVPPPSSRKTPARGRRTASRAPTLPDGGPSADR</sequence>
<feature type="region of interest" description="Disordered" evidence="4">
    <location>
        <begin position="323"/>
        <end position="375"/>
    </location>
</feature>
<dbReference type="GO" id="GO:0000976">
    <property type="term" value="F:transcription cis-regulatory region binding"/>
    <property type="evidence" value="ECO:0007669"/>
    <property type="project" value="TreeGrafter"/>
</dbReference>
<dbReference type="SUPFAM" id="SSF53822">
    <property type="entry name" value="Periplasmic binding protein-like I"/>
    <property type="match status" value="1"/>
</dbReference>
<dbReference type="CDD" id="cd01392">
    <property type="entry name" value="HTH_LacI"/>
    <property type="match status" value="1"/>
</dbReference>
<keyword evidence="1" id="KW-0805">Transcription regulation</keyword>
<dbReference type="Pfam" id="PF00356">
    <property type="entry name" value="LacI"/>
    <property type="match status" value="1"/>
</dbReference>
<dbReference type="AlphaFoldDB" id="A0A9Q3VXF4"/>
<evidence type="ECO:0000259" key="5">
    <source>
        <dbReference type="PROSITE" id="PS50932"/>
    </source>
</evidence>
<keyword evidence="3" id="KW-0804">Transcription</keyword>
<dbReference type="GO" id="GO:0003700">
    <property type="term" value="F:DNA-binding transcription factor activity"/>
    <property type="evidence" value="ECO:0007669"/>
    <property type="project" value="TreeGrafter"/>
</dbReference>
<organism evidence="6 7">
    <name type="scientific">Streptomyces guryensis</name>
    <dbReference type="NCBI Taxonomy" id="2886947"/>
    <lineage>
        <taxon>Bacteria</taxon>
        <taxon>Bacillati</taxon>
        <taxon>Actinomycetota</taxon>
        <taxon>Actinomycetes</taxon>
        <taxon>Kitasatosporales</taxon>
        <taxon>Streptomycetaceae</taxon>
        <taxon>Streptomyces</taxon>
    </lineage>
</organism>
<dbReference type="Gene3D" id="3.40.50.2300">
    <property type="match status" value="2"/>
</dbReference>
<dbReference type="CDD" id="cd01574">
    <property type="entry name" value="PBP1_LacI"/>
    <property type="match status" value="1"/>
</dbReference>
<proteinExistence type="predicted"/>